<dbReference type="GO" id="GO:0005886">
    <property type="term" value="C:plasma membrane"/>
    <property type="evidence" value="ECO:0007669"/>
    <property type="project" value="UniProtKB-SubCell"/>
</dbReference>
<feature type="transmembrane region" description="Helical" evidence="6">
    <location>
        <begin position="73"/>
        <end position="92"/>
    </location>
</feature>
<dbReference type="Pfam" id="PF01810">
    <property type="entry name" value="LysE"/>
    <property type="match status" value="1"/>
</dbReference>
<keyword evidence="3 6" id="KW-0812">Transmembrane</keyword>
<protein>
    <submittedName>
        <fullName evidence="7">Permease</fullName>
    </submittedName>
</protein>
<feature type="transmembrane region" description="Helical" evidence="6">
    <location>
        <begin position="181"/>
        <end position="202"/>
    </location>
</feature>
<sequence length="204" mass="20791">MSAPMAALLMGASVGLSIAAPIGPAAVLCIERTLAAGINQGLATGLGVATVHLAYGTLAVAGGVGLAQQWLNTPFVPILSGLVLLWFAVRVLRRGMIPAIRSEMPPTLASSYWGAVCFGLLNPTTPILFAAMVPALIGRGTVTLAPLLIAGIFIGSLAWWCALTGSISLMRSRMTARVLGLMNKTAGLALAGLAAAMIARAWSG</sequence>
<proteinExistence type="predicted"/>
<dbReference type="Proteomes" id="UP000317078">
    <property type="component" value="Unassembled WGS sequence"/>
</dbReference>
<evidence type="ECO:0000256" key="2">
    <source>
        <dbReference type="ARBA" id="ARBA00022475"/>
    </source>
</evidence>
<keyword evidence="4 6" id="KW-1133">Transmembrane helix</keyword>
<name>A0A502G3A1_9PROT</name>
<reference evidence="7 8" key="1">
    <citation type="journal article" date="2019" name="Environ. Microbiol.">
        <title>Species interactions and distinct microbial communities in high Arctic permafrost affected cryosols are associated with the CH4 and CO2 gas fluxes.</title>
        <authorList>
            <person name="Altshuler I."/>
            <person name="Hamel J."/>
            <person name="Turney S."/>
            <person name="Magnuson E."/>
            <person name="Levesque R."/>
            <person name="Greer C."/>
            <person name="Whyte L.G."/>
        </authorList>
    </citation>
    <scope>NUCLEOTIDE SEQUENCE [LARGE SCALE GENOMIC DNA]</scope>
    <source>
        <strain evidence="7 8">S9.3B</strain>
    </source>
</reference>
<keyword evidence="8" id="KW-1185">Reference proteome</keyword>
<dbReference type="InterPro" id="IPR001123">
    <property type="entry name" value="LeuE-type"/>
</dbReference>
<evidence type="ECO:0000256" key="4">
    <source>
        <dbReference type="ARBA" id="ARBA00022989"/>
    </source>
</evidence>
<dbReference type="OrthoDB" id="7874789at2"/>
<evidence type="ECO:0000256" key="1">
    <source>
        <dbReference type="ARBA" id="ARBA00004651"/>
    </source>
</evidence>
<dbReference type="PANTHER" id="PTHR30086">
    <property type="entry name" value="ARGININE EXPORTER PROTEIN ARGO"/>
    <property type="match status" value="1"/>
</dbReference>
<dbReference type="RefSeq" id="WP_140884215.1">
    <property type="nucleotide sequence ID" value="NZ_RCZP01000012.1"/>
</dbReference>
<evidence type="ECO:0000313" key="7">
    <source>
        <dbReference type="EMBL" id="TPG55706.1"/>
    </source>
</evidence>
<keyword evidence="5 6" id="KW-0472">Membrane</keyword>
<accession>A0A502G3A1</accession>
<dbReference type="PANTHER" id="PTHR30086:SF20">
    <property type="entry name" value="ARGININE EXPORTER PROTEIN ARGO-RELATED"/>
    <property type="match status" value="1"/>
</dbReference>
<evidence type="ECO:0000256" key="5">
    <source>
        <dbReference type="ARBA" id="ARBA00023136"/>
    </source>
</evidence>
<gene>
    <name evidence="7" type="ORF">EAH89_14190</name>
</gene>
<comment type="caution">
    <text evidence="7">The sequence shown here is derived from an EMBL/GenBank/DDBJ whole genome shotgun (WGS) entry which is preliminary data.</text>
</comment>
<organism evidence="7 8">
    <name type="scientific">Muricoccus nepalensis</name>
    <dbReference type="NCBI Taxonomy" id="1854500"/>
    <lineage>
        <taxon>Bacteria</taxon>
        <taxon>Pseudomonadati</taxon>
        <taxon>Pseudomonadota</taxon>
        <taxon>Alphaproteobacteria</taxon>
        <taxon>Acetobacterales</taxon>
        <taxon>Roseomonadaceae</taxon>
        <taxon>Muricoccus</taxon>
    </lineage>
</organism>
<evidence type="ECO:0000256" key="3">
    <source>
        <dbReference type="ARBA" id="ARBA00022692"/>
    </source>
</evidence>
<feature type="transmembrane region" description="Helical" evidence="6">
    <location>
        <begin position="6"/>
        <end position="30"/>
    </location>
</feature>
<dbReference type="GO" id="GO:0015171">
    <property type="term" value="F:amino acid transmembrane transporter activity"/>
    <property type="evidence" value="ECO:0007669"/>
    <property type="project" value="TreeGrafter"/>
</dbReference>
<evidence type="ECO:0000313" key="8">
    <source>
        <dbReference type="Proteomes" id="UP000317078"/>
    </source>
</evidence>
<feature type="transmembrane region" description="Helical" evidence="6">
    <location>
        <begin position="42"/>
        <end position="67"/>
    </location>
</feature>
<feature type="transmembrane region" description="Helical" evidence="6">
    <location>
        <begin position="112"/>
        <end position="137"/>
    </location>
</feature>
<keyword evidence="2" id="KW-1003">Cell membrane</keyword>
<feature type="transmembrane region" description="Helical" evidence="6">
    <location>
        <begin position="143"/>
        <end position="169"/>
    </location>
</feature>
<dbReference type="EMBL" id="RCZP01000012">
    <property type="protein sequence ID" value="TPG55706.1"/>
    <property type="molecule type" value="Genomic_DNA"/>
</dbReference>
<evidence type="ECO:0000256" key="6">
    <source>
        <dbReference type="SAM" id="Phobius"/>
    </source>
</evidence>
<comment type="subcellular location">
    <subcellularLocation>
        <location evidence="1">Cell membrane</location>
        <topology evidence="1">Multi-pass membrane protein</topology>
    </subcellularLocation>
</comment>
<dbReference type="AlphaFoldDB" id="A0A502G3A1"/>